<dbReference type="SUPFAM" id="SSF46785">
    <property type="entry name" value="Winged helix' DNA-binding domain"/>
    <property type="match status" value="1"/>
</dbReference>
<dbReference type="InterPro" id="IPR050536">
    <property type="entry name" value="DtxR_MntR_Metal-Reg"/>
</dbReference>
<evidence type="ECO:0000313" key="7">
    <source>
        <dbReference type="Proteomes" id="UP000001495"/>
    </source>
</evidence>
<dbReference type="EMBL" id="CP001696">
    <property type="protein sequence ID" value="ACV24587.1"/>
    <property type="molecule type" value="Genomic_DNA"/>
</dbReference>
<dbReference type="SMART" id="SM00529">
    <property type="entry name" value="HTH_DTXR"/>
    <property type="match status" value="1"/>
</dbReference>
<evidence type="ECO:0000256" key="3">
    <source>
        <dbReference type="ARBA" id="ARBA00023125"/>
    </source>
</evidence>
<dbReference type="PANTHER" id="PTHR33238">
    <property type="entry name" value="IRON (METAL) DEPENDENT REPRESSOR, DTXR FAMILY"/>
    <property type="match status" value="1"/>
</dbReference>
<dbReference type="RefSeq" id="WP_015791324.1">
    <property type="nucleotide sequence ID" value="NC_013156.1"/>
</dbReference>
<comment type="similarity">
    <text evidence="1">Belongs to the DtxR/MntR family.</text>
</comment>
<dbReference type="eggNOG" id="arCOG02100">
    <property type="taxonomic scope" value="Archaea"/>
</dbReference>
<evidence type="ECO:0000259" key="5">
    <source>
        <dbReference type="PROSITE" id="PS50944"/>
    </source>
</evidence>
<dbReference type="OrthoDB" id="24735at2157"/>
<evidence type="ECO:0000256" key="2">
    <source>
        <dbReference type="ARBA" id="ARBA00023015"/>
    </source>
</evidence>
<dbReference type="Gene3D" id="1.10.60.10">
    <property type="entry name" value="Iron dependent repressor, metal binding and dimerisation domain"/>
    <property type="match status" value="1"/>
</dbReference>
<dbReference type="InterPro" id="IPR036390">
    <property type="entry name" value="WH_DNA-bd_sf"/>
</dbReference>
<dbReference type="GO" id="GO:0003700">
    <property type="term" value="F:DNA-binding transcription factor activity"/>
    <property type="evidence" value="ECO:0007669"/>
    <property type="project" value="InterPro"/>
</dbReference>
<dbReference type="GO" id="GO:0046983">
    <property type="term" value="F:protein dimerization activity"/>
    <property type="evidence" value="ECO:0007669"/>
    <property type="project" value="InterPro"/>
</dbReference>
<evidence type="ECO:0000256" key="1">
    <source>
        <dbReference type="ARBA" id="ARBA00007871"/>
    </source>
</evidence>
<dbReference type="FunFam" id="1.10.60.10:FF:000005">
    <property type="entry name" value="Transcriptional regulator MntR protein"/>
    <property type="match status" value="1"/>
</dbReference>
<gene>
    <name evidence="6" type="ordered locus">Mefer_0769</name>
</gene>
<name>C7P7Q5_METFA</name>
<sequence>MTQSIEDYLEKIYLFTKENNRPIKTTELAKLLDIKPSAVTNMAKKLQELGYVNYEPYVGITLTEKGEDKAKEVWDKHKTLRIFLEKFLGLDEKTASEEACKLEHALSDKTLKKLKDFMEKFKDKV</sequence>
<dbReference type="InterPro" id="IPR036421">
    <property type="entry name" value="Fe_dep_repressor_sf"/>
</dbReference>
<keyword evidence="7" id="KW-1185">Reference proteome</keyword>
<dbReference type="GO" id="GO:0003677">
    <property type="term" value="F:DNA binding"/>
    <property type="evidence" value="ECO:0007669"/>
    <property type="project" value="UniProtKB-KW"/>
</dbReference>
<accession>C7P7Q5</accession>
<dbReference type="Pfam" id="PF01325">
    <property type="entry name" value="Fe_dep_repress"/>
    <property type="match status" value="1"/>
</dbReference>
<dbReference type="HOGENOM" id="CLU_069532_4_1_2"/>
<dbReference type="InterPro" id="IPR001367">
    <property type="entry name" value="Fe_dep_repressor"/>
</dbReference>
<organism evidence="6 7">
    <name type="scientific">Methanocaldococcus fervens (strain DSM 4213 / JCM 15782 / AG86)</name>
    <name type="common">Methanococcus fervens</name>
    <dbReference type="NCBI Taxonomy" id="573064"/>
    <lineage>
        <taxon>Archaea</taxon>
        <taxon>Methanobacteriati</taxon>
        <taxon>Methanobacteriota</taxon>
        <taxon>Methanomada group</taxon>
        <taxon>Methanococci</taxon>
        <taxon>Methanococcales</taxon>
        <taxon>Methanocaldococcaceae</taxon>
        <taxon>Methanocaldococcus</taxon>
    </lineage>
</organism>
<dbReference type="KEGG" id="mfe:Mefer_0769"/>
<dbReference type="InterPro" id="IPR022687">
    <property type="entry name" value="HTH_DTXR"/>
</dbReference>
<keyword evidence="3" id="KW-0238">DNA-binding</keyword>
<dbReference type="GO" id="GO:0046914">
    <property type="term" value="F:transition metal ion binding"/>
    <property type="evidence" value="ECO:0007669"/>
    <property type="project" value="InterPro"/>
</dbReference>
<evidence type="ECO:0000313" key="6">
    <source>
        <dbReference type="EMBL" id="ACV24587.1"/>
    </source>
</evidence>
<dbReference type="AlphaFoldDB" id="C7P7Q5"/>
<keyword evidence="2" id="KW-0805">Transcription regulation</keyword>
<dbReference type="Proteomes" id="UP000001495">
    <property type="component" value="Chromosome"/>
</dbReference>
<proteinExistence type="inferred from homology"/>
<protein>
    <submittedName>
        <fullName evidence="6">Iron (Metal) dependent repressor, DtxR family</fullName>
    </submittedName>
</protein>
<dbReference type="PROSITE" id="PS50944">
    <property type="entry name" value="HTH_DTXR"/>
    <property type="match status" value="1"/>
</dbReference>
<dbReference type="FunFam" id="1.10.10.10:FF:000189">
    <property type="entry name" value="HTH-type transcriptional regulator MntR"/>
    <property type="match status" value="1"/>
</dbReference>
<dbReference type="Pfam" id="PF02742">
    <property type="entry name" value="Fe_dep_repr_C"/>
    <property type="match status" value="1"/>
</dbReference>
<feature type="domain" description="HTH dtxR-type" evidence="5">
    <location>
        <begin position="1"/>
        <end position="63"/>
    </location>
</feature>
<dbReference type="GeneID" id="8365444"/>
<keyword evidence="4" id="KW-0804">Transcription</keyword>
<evidence type="ECO:0000256" key="4">
    <source>
        <dbReference type="ARBA" id="ARBA00023163"/>
    </source>
</evidence>
<dbReference type="InterPro" id="IPR036388">
    <property type="entry name" value="WH-like_DNA-bd_sf"/>
</dbReference>
<dbReference type="InterPro" id="IPR022689">
    <property type="entry name" value="Iron_dep_repressor"/>
</dbReference>
<dbReference type="PANTHER" id="PTHR33238:SF7">
    <property type="entry name" value="IRON-DEPENDENT TRANSCRIPTIONAL REGULATOR"/>
    <property type="match status" value="1"/>
</dbReference>
<dbReference type="STRING" id="573064.Mefer_0769"/>
<dbReference type="Gene3D" id="1.10.10.10">
    <property type="entry name" value="Winged helix-like DNA-binding domain superfamily/Winged helix DNA-binding domain"/>
    <property type="match status" value="1"/>
</dbReference>
<reference evidence="6" key="1">
    <citation type="submission" date="2009-08" db="EMBL/GenBank/DDBJ databases">
        <title>Complete sequence of chromosome of Methanocaldococcus fervens AG86.</title>
        <authorList>
            <consortium name="US DOE Joint Genome Institute"/>
            <person name="Lucas S."/>
            <person name="Copeland A."/>
            <person name="Lapidus A."/>
            <person name="Glavina del Rio T."/>
            <person name="Tice H."/>
            <person name="Bruce D."/>
            <person name="Goodwin L."/>
            <person name="Pitluck S."/>
            <person name="Chertkov O."/>
            <person name="Detter J.C."/>
            <person name="Han C."/>
            <person name="Tapia R."/>
            <person name="Larimer F."/>
            <person name="Land M."/>
            <person name="Hauser L."/>
            <person name="Kyrpides N."/>
            <person name="Ovchinnikova G."/>
            <person name="Lupa-Sieprawska M."/>
            <person name="Whitman W.B."/>
        </authorList>
    </citation>
    <scope>NUCLEOTIDE SEQUENCE [LARGE SCALE GENOMIC DNA]</scope>
    <source>
        <strain evidence="6">AG86</strain>
    </source>
</reference>